<evidence type="ECO:0000256" key="4">
    <source>
        <dbReference type="ARBA" id="ARBA00022989"/>
    </source>
</evidence>
<dbReference type="GO" id="GO:0005886">
    <property type="term" value="C:plasma membrane"/>
    <property type="evidence" value="ECO:0007669"/>
    <property type="project" value="UniProtKB-SubCell"/>
</dbReference>
<feature type="domain" description="ABC transmembrane type-1" evidence="7">
    <location>
        <begin position="27"/>
        <end position="210"/>
    </location>
</feature>
<feature type="transmembrane region" description="Helical" evidence="6">
    <location>
        <begin position="161"/>
        <end position="181"/>
    </location>
</feature>
<dbReference type="InterPro" id="IPR035906">
    <property type="entry name" value="MetI-like_sf"/>
</dbReference>
<proteinExistence type="inferred from homology"/>
<feature type="transmembrane region" description="Helical" evidence="6">
    <location>
        <begin position="98"/>
        <end position="116"/>
    </location>
</feature>
<evidence type="ECO:0000256" key="3">
    <source>
        <dbReference type="ARBA" id="ARBA00022692"/>
    </source>
</evidence>
<dbReference type="Gene3D" id="1.10.3720.10">
    <property type="entry name" value="MetI-like"/>
    <property type="match status" value="1"/>
</dbReference>
<keyword evidence="3 6" id="KW-0812">Transmembrane</keyword>
<dbReference type="InterPro" id="IPR000515">
    <property type="entry name" value="MetI-like"/>
</dbReference>
<comment type="subcellular location">
    <subcellularLocation>
        <location evidence="6">Cell membrane</location>
        <topology evidence="6">Multi-pass membrane protein</topology>
    </subcellularLocation>
    <subcellularLocation>
        <location evidence="1">Membrane</location>
        <topology evidence="1">Multi-pass membrane protein</topology>
    </subcellularLocation>
</comment>
<dbReference type="RefSeq" id="WP_153571425.1">
    <property type="nucleotide sequence ID" value="NZ_CP045725.1"/>
</dbReference>
<dbReference type="PANTHER" id="PTHR30177:SF33">
    <property type="entry name" value="POSSIBLE OSMOPROTECTANT (GLYCINE BETAINE_CARNITINE_CHOLINE_L-PROLINE) TRANSPORT INTEGRAL MEMBRANE PROTEIN ABC TRANSPORTER PROZ"/>
    <property type="match status" value="1"/>
</dbReference>
<keyword evidence="9" id="KW-1185">Reference proteome</keyword>
<dbReference type="CDD" id="cd06261">
    <property type="entry name" value="TM_PBP2"/>
    <property type="match status" value="1"/>
</dbReference>
<evidence type="ECO:0000313" key="8">
    <source>
        <dbReference type="EMBL" id="QGF22898.1"/>
    </source>
</evidence>
<dbReference type="GO" id="GO:0031460">
    <property type="term" value="P:glycine betaine transport"/>
    <property type="evidence" value="ECO:0007669"/>
    <property type="project" value="TreeGrafter"/>
</dbReference>
<feature type="transmembrane region" description="Helical" evidence="6">
    <location>
        <begin position="30"/>
        <end position="52"/>
    </location>
</feature>
<keyword evidence="2 6" id="KW-0813">Transport</keyword>
<evidence type="ECO:0000256" key="2">
    <source>
        <dbReference type="ARBA" id="ARBA00022448"/>
    </source>
</evidence>
<name>A0A5Q2F8B3_9ACTN</name>
<evidence type="ECO:0000259" key="7">
    <source>
        <dbReference type="PROSITE" id="PS50928"/>
    </source>
</evidence>
<dbReference type="InterPro" id="IPR051204">
    <property type="entry name" value="ABC_transp_perm/SBD"/>
</dbReference>
<comment type="similarity">
    <text evidence="6">Belongs to the binding-protein-dependent transport system permease family.</text>
</comment>
<feature type="transmembrane region" description="Helical" evidence="6">
    <location>
        <begin position="72"/>
        <end position="92"/>
    </location>
</feature>
<dbReference type="PANTHER" id="PTHR30177">
    <property type="entry name" value="GLYCINE BETAINE/L-PROLINE TRANSPORT SYSTEM PERMEASE PROTEIN PROW"/>
    <property type="match status" value="1"/>
</dbReference>
<evidence type="ECO:0000256" key="6">
    <source>
        <dbReference type="RuleBase" id="RU363032"/>
    </source>
</evidence>
<protein>
    <submittedName>
        <fullName evidence="8">ABC transporter permease subunit</fullName>
    </submittedName>
</protein>
<dbReference type="PROSITE" id="PS50928">
    <property type="entry name" value="ABC_TM1"/>
    <property type="match status" value="1"/>
</dbReference>
<evidence type="ECO:0000256" key="1">
    <source>
        <dbReference type="ARBA" id="ARBA00004141"/>
    </source>
</evidence>
<dbReference type="Proteomes" id="UP000386847">
    <property type="component" value="Chromosome"/>
</dbReference>
<keyword evidence="4 6" id="KW-1133">Transmembrane helix</keyword>
<evidence type="ECO:0000313" key="9">
    <source>
        <dbReference type="Proteomes" id="UP000386847"/>
    </source>
</evidence>
<feature type="transmembrane region" description="Helical" evidence="6">
    <location>
        <begin position="193"/>
        <end position="213"/>
    </location>
</feature>
<dbReference type="SUPFAM" id="SSF161098">
    <property type="entry name" value="MetI-like"/>
    <property type="match status" value="1"/>
</dbReference>
<sequence>MSFVLAAFAWMVDPAHWGGPGGIADRLIQHLLYSVLALVVAAVIALPLGLWIGHTGRGRTVAIGLSGALRALPSLGLLTFLTVAMGVGINQVLLPSTIVLAVLAAPPMLAGAYAGVEAIDHDVIDGARAVGMSERQIVTGVEMPLAAPMILGGIRSATLQVIATATIAAYLGLGGLGRLILDGLPVRDYPRMLAGALLVTLLALVIDAVLTLLQRLLTTAGVRAAIGSG</sequence>
<accession>A0A5Q2F8B3</accession>
<dbReference type="GO" id="GO:0055085">
    <property type="term" value="P:transmembrane transport"/>
    <property type="evidence" value="ECO:0007669"/>
    <property type="project" value="InterPro"/>
</dbReference>
<keyword evidence="5 6" id="KW-0472">Membrane</keyword>
<dbReference type="Pfam" id="PF00528">
    <property type="entry name" value="BPD_transp_1"/>
    <property type="match status" value="1"/>
</dbReference>
<dbReference type="AlphaFoldDB" id="A0A5Q2F8B3"/>
<dbReference type="KEGG" id="rain:Rai3103_03575"/>
<evidence type="ECO:0000256" key="5">
    <source>
        <dbReference type="ARBA" id="ARBA00023136"/>
    </source>
</evidence>
<dbReference type="EMBL" id="CP045725">
    <property type="protein sequence ID" value="QGF22898.1"/>
    <property type="molecule type" value="Genomic_DNA"/>
</dbReference>
<reference evidence="8 9" key="1">
    <citation type="submission" date="2019-10" db="EMBL/GenBank/DDBJ databases">
        <title>Genomic analysis of Raineyella sp. CBA3103.</title>
        <authorList>
            <person name="Roh S.W."/>
        </authorList>
    </citation>
    <scope>NUCLEOTIDE SEQUENCE [LARGE SCALE GENOMIC DNA]</scope>
    <source>
        <strain evidence="8 9">CBA3103</strain>
    </source>
</reference>
<organism evidence="8 9">
    <name type="scientific">Raineyella fluvialis</name>
    <dbReference type="NCBI Taxonomy" id="2662261"/>
    <lineage>
        <taxon>Bacteria</taxon>
        <taxon>Bacillati</taxon>
        <taxon>Actinomycetota</taxon>
        <taxon>Actinomycetes</taxon>
        <taxon>Propionibacteriales</taxon>
        <taxon>Propionibacteriaceae</taxon>
        <taxon>Raineyella</taxon>
    </lineage>
</organism>
<gene>
    <name evidence="8" type="ORF">Rai3103_03575</name>
</gene>